<evidence type="ECO:0000313" key="2">
    <source>
        <dbReference type="Proteomes" id="UP000078148"/>
    </source>
</evidence>
<dbReference type="AlphaFoldDB" id="A0A172ZMM4"/>
<reference evidence="2" key="1">
    <citation type="submission" date="2015-10" db="EMBL/GenBank/DDBJ databases">
        <title>Genome of Paenibacillus bovis sp. nov.</title>
        <authorList>
            <person name="Wu Z."/>
            <person name="Gao C."/>
            <person name="Liu Z."/>
            <person name="Zheng H."/>
        </authorList>
    </citation>
    <scope>NUCLEOTIDE SEQUENCE [LARGE SCALE GENOMIC DNA]</scope>
    <source>
        <strain evidence="2">BD3526</strain>
    </source>
</reference>
<accession>A0A172ZMM4</accession>
<keyword evidence="2" id="KW-1185">Reference proteome</keyword>
<dbReference type="Gene3D" id="2.60.60.30">
    <property type="entry name" value="sav2460 like domains"/>
    <property type="match status" value="1"/>
</dbReference>
<name>A0A172ZMM4_9BACL</name>
<dbReference type="Proteomes" id="UP000078148">
    <property type="component" value="Chromosome"/>
</dbReference>
<dbReference type="PANTHER" id="PTHR32097">
    <property type="entry name" value="CAMP-BINDING PROTEIN 1-RELATED"/>
    <property type="match status" value="1"/>
</dbReference>
<dbReference type="EMBL" id="CP013023">
    <property type="protein sequence ID" value="ANF98828.1"/>
    <property type="molecule type" value="Genomic_DNA"/>
</dbReference>
<sequence length="731" mass="83235">MMNPVFLRRSQKIILPPAGTLTKRLPADRSVLAALLKNIESLGYTFSAQLTLAAESLNQEQMVTLYETILPVLQKILGAHVQHRPMYPNFPDEVMEASEVELYLNAVLHYTHGLLPNTEVKKRPLSLDHKKLKVIDLGTEQQFTQMMRSLAGANGSLSDEDKADLATALTYIPDIDDILPDEIPYKENAAWIASVLLTQKRASTERLSRYFRTATDVLRLAAGLSGLDTSLYWAKRIPQLTQPFQNIYNMNQGMNVQVTPDQQTAPVYHFRKFKRAERRFLLGLLEKTSQPLEDMVLYRELWKRLGEILHPGEMRNQYPHAFEAFTRLRREKHIPTFRSEVEQGLYHRDAAVIARLASRPGELARRLDLLLRSQPQAAEEILNSFNSVISQIAVPLLLQLMAHFKHRNEHRDYRVFFPKGNMGKAVAIYNHLPSLNTAWSAEIVQQIEKELRTRFADRPALGRVYIDPVLAKVPVPFSQRSASQSLRPLPRGSRVAMPSGETVRLFCWWTNLRTGEKNQRRVDVDLSLVLMDEDWNPVETLAFYNLKESYGVHSGDITDAGKEGASEFIDLHIQAVREATKARYAMMQVACFTGQAFAELPECFAGFMMRTYSQTGKIYDPRTVETRFDLTVEAQQAVPLALDLEKREMIWMDAVLKNRSFAITAEQNMSGMQLLGHAFADLHKTTLIELFTLHGESRGTLVDSIEEADTVFAMEEGITPYHTDVILSEYL</sequence>
<dbReference type="PANTHER" id="PTHR32097:SF18">
    <property type="entry name" value="RING-TYPE DOMAIN-CONTAINING PROTEIN"/>
    <property type="match status" value="1"/>
</dbReference>
<evidence type="ECO:0008006" key="3">
    <source>
        <dbReference type="Google" id="ProtNLM"/>
    </source>
</evidence>
<dbReference type="KEGG" id="pbv:AR543_14385"/>
<evidence type="ECO:0000313" key="1">
    <source>
        <dbReference type="EMBL" id="ANF98828.1"/>
    </source>
</evidence>
<protein>
    <recommendedName>
        <fullName evidence="3">Cytoplasmic protein</fullName>
    </recommendedName>
</protein>
<dbReference type="STRING" id="1616788.AR543_14385"/>
<reference evidence="1 2" key="2">
    <citation type="journal article" date="2016" name="Int. J. Syst. Evol. Microbiol.">
        <title>Paenibacillus bovis sp. nov., isolated from raw yak (Bos grunniens) milk.</title>
        <authorList>
            <person name="Gao C."/>
            <person name="Han J."/>
            <person name="Liu Z."/>
            <person name="Xu X."/>
            <person name="Hang F."/>
            <person name="Wu Z."/>
        </authorList>
    </citation>
    <scope>NUCLEOTIDE SEQUENCE [LARGE SCALE GENOMIC DNA]</scope>
    <source>
        <strain evidence="1 2">BD3526</strain>
    </source>
</reference>
<gene>
    <name evidence="1" type="ORF">AR543_14385</name>
</gene>
<dbReference type="InterPro" id="IPR051324">
    <property type="entry name" value="Stress/Tellurium_Resist"/>
</dbReference>
<proteinExistence type="predicted"/>
<organism evidence="1 2">
    <name type="scientific">Paenibacillus bovis</name>
    <dbReference type="NCBI Taxonomy" id="1616788"/>
    <lineage>
        <taxon>Bacteria</taxon>
        <taxon>Bacillati</taxon>
        <taxon>Bacillota</taxon>
        <taxon>Bacilli</taxon>
        <taxon>Bacillales</taxon>
        <taxon>Paenibacillaceae</taxon>
        <taxon>Paenibacillus</taxon>
    </lineage>
</organism>